<dbReference type="SMART" id="SM00220">
    <property type="entry name" value="S_TKc"/>
    <property type="match status" value="1"/>
</dbReference>
<comment type="caution">
    <text evidence="9">The sequence shown here is derived from an EMBL/GenBank/DDBJ whole genome shotgun (WGS) entry which is preliminary data.</text>
</comment>
<dbReference type="InterPro" id="IPR017441">
    <property type="entry name" value="Protein_kinase_ATP_BS"/>
</dbReference>
<evidence type="ECO:0000313" key="10">
    <source>
        <dbReference type="Proteomes" id="UP001303046"/>
    </source>
</evidence>
<evidence type="ECO:0000256" key="4">
    <source>
        <dbReference type="ARBA" id="ARBA00022741"/>
    </source>
</evidence>
<dbReference type="InterPro" id="IPR000719">
    <property type="entry name" value="Prot_kinase_dom"/>
</dbReference>
<evidence type="ECO:0000256" key="1">
    <source>
        <dbReference type="ARBA" id="ARBA00006485"/>
    </source>
</evidence>
<evidence type="ECO:0000256" key="3">
    <source>
        <dbReference type="ARBA" id="ARBA00022679"/>
    </source>
</evidence>
<feature type="domain" description="Protein kinase" evidence="8">
    <location>
        <begin position="123"/>
        <end position="405"/>
    </location>
</feature>
<keyword evidence="4 7" id="KW-0547">Nucleotide-binding</keyword>
<organism evidence="9 10">
    <name type="scientific">Necator americanus</name>
    <name type="common">Human hookworm</name>
    <dbReference type="NCBI Taxonomy" id="51031"/>
    <lineage>
        <taxon>Eukaryota</taxon>
        <taxon>Metazoa</taxon>
        <taxon>Ecdysozoa</taxon>
        <taxon>Nematoda</taxon>
        <taxon>Chromadorea</taxon>
        <taxon>Rhabditida</taxon>
        <taxon>Rhabditina</taxon>
        <taxon>Rhabditomorpha</taxon>
        <taxon>Strongyloidea</taxon>
        <taxon>Ancylostomatidae</taxon>
        <taxon>Bunostominae</taxon>
        <taxon>Necator</taxon>
    </lineage>
</organism>
<dbReference type="PANTHER" id="PTHR24056">
    <property type="entry name" value="CELL DIVISION PROTEIN KINASE"/>
    <property type="match status" value="1"/>
</dbReference>
<protein>
    <recommendedName>
        <fullName evidence="8">Protein kinase domain-containing protein</fullName>
    </recommendedName>
</protein>
<evidence type="ECO:0000256" key="2">
    <source>
        <dbReference type="ARBA" id="ARBA00022527"/>
    </source>
</evidence>
<proteinExistence type="inferred from homology"/>
<dbReference type="InterPro" id="IPR008271">
    <property type="entry name" value="Ser/Thr_kinase_AS"/>
</dbReference>
<evidence type="ECO:0000256" key="7">
    <source>
        <dbReference type="PROSITE-ProRule" id="PRU10141"/>
    </source>
</evidence>
<dbReference type="InterPro" id="IPR011009">
    <property type="entry name" value="Kinase-like_dom_sf"/>
</dbReference>
<evidence type="ECO:0000313" key="9">
    <source>
        <dbReference type="EMBL" id="KAK6754615.1"/>
    </source>
</evidence>
<dbReference type="PROSITE" id="PS00107">
    <property type="entry name" value="PROTEIN_KINASE_ATP"/>
    <property type="match status" value="1"/>
</dbReference>
<evidence type="ECO:0000256" key="6">
    <source>
        <dbReference type="ARBA" id="ARBA00022840"/>
    </source>
</evidence>
<evidence type="ECO:0000259" key="8">
    <source>
        <dbReference type="PROSITE" id="PS50011"/>
    </source>
</evidence>
<sequence length="512" mass="59328">MFSAWMRTQAATRAEAVTSAASAAADPIDNIVDARPVAVEIPIDDDEPNTTIDRVGLNIDRRFTVKTDWSKKSWKNPAVQRNQRLRKQGMISVGERTMEAMENNLFFASRGGIRRKVEAMEKYEKLGKIGEGSYGVVYKCRNRDNGQIVAIKKFVETEDDPQIKKIALREIRMLKQLKHPNLVSLLEVFKRNRKLHLVFEHCDRTVLHDLEKYPNGVPDELTKKITWQLLEALRFCHSHKCIHRDVKPENILLTKNDVVKLADFGFARIINPQEMYTDYVATRWYRSPELLVGDTVYGPPVDIWAVGCVLAELITGEALWPGRSDIDQLYLIRKTIGELLPRHVSVFRSNQFFFGLSIPEPDQQEPLPLRLPNATSVQLDFLYKCFEMSPDRRWSAPELLQHSYFSGWQLRLRQEDINTSAIKKISNFQQPSTNYLPYLNGNNLDEYDDRMRLLRGEPSSFARTGFYDKLFRTGNTKTWQGTYLYEPTYGYNPNLPNNGPYFVYRYSNFFAD</sequence>
<keyword evidence="2" id="KW-0723">Serine/threonine-protein kinase</keyword>
<dbReference type="Pfam" id="PF00069">
    <property type="entry name" value="Pkinase"/>
    <property type="match status" value="1"/>
</dbReference>
<dbReference type="SUPFAM" id="SSF56112">
    <property type="entry name" value="Protein kinase-like (PK-like)"/>
    <property type="match status" value="1"/>
</dbReference>
<dbReference type="CDD" id="cd07847">
    <property type="entry name" value="STKc_CDKL1_4"/>
    <property type="match status" value="1"/>
</dbReference>
<reference evidence="9 10" key="1">
    <citation type="submission" date="2023-08" db="EMBL/GenBank/DDBJ databases">
        <title>A Necator americanus chromosomal reference genome.</title>
        <authorList>
            <person name="Ilik V."/>
            <person name="Petrzelkova K.J."/>
            <person name="Pardy F."/>
            <person name="Fuh T."/>
            <person name="Niatou-Singa F.S."/>
            <person name="Gouil Q."/>
            <person name="Baker L."/>
            <person name="Ritchie M.E."/>
            <person name="Jex A.R."/>
            <person name="Gazzola D."/>
            <person name="Li H."/>
            <person name="Toshio Fujiwara R."/>
            <person name="Zhan B."/>
            <person name="Aroian R.V."/>
            <person name="Pafco B."/>
            <person name="Schwarz E.M."/>
        </authorList>
    </citation>
    <scope>NUCLEOTIDE SEQUENCE [LARGE SCALE GENOMIC DNA]</scope>
    <source>
        <strain evidence="9 10">Aroian</strain>
        <tissue evidence="9">Whole animal</tissue>
    </source>
</reference>
<keyword evidence="5" id="KW-0418">Kinase</keyword>
<keyword evidence="10" id="KW-1185">Reference proteome</keyword>
<feature type="binding site" evidence="7">
    <location>
        <position position="153"/>
    </location>
    <ligand>
        <name>ATP</name>
        <dbReference type="ChEBI" id="CHEBI:30616"/>
    </ligand>
</feature>
<keyword evidence="6 7" id="KW-0067">ATP-binding</keyword>
<dbReference type="Gene3D" id="1.10.510.10">
    <property type="entry name" value="Transferase(Phosphotransferase) domain 1"/>
    <property type="match status" value="1"/>
</dbReference>
<dbReference type="PROSITE" id="PS00108">
    <property type="entry name" value="PROTEIN_KINASE_ST"/>
    <property type="match status" value="1"/>
</dbReference>
<accession>A0ABR1DW69</accession>
<comment type="similarity">
    <text evidence="1">Belongs to the protein kinase superfamily. CMGC Ser/Thr protein kinase family. CDC2/CDKX subfamily.</text>
</comment>
<dbReference type="Gene3D" id="3.30.200.20">
    <property type="entry name" value="Phosphorylase Kinase, domain 1"/>
    <property type="match status" value="1"/>
</dbReference>
<dbReference type="InterPro" id="IPR050108">
    <property type="entry name" value="CDK"/>
</dbReference>
<name>A0ABR1DW69_NECAM</name>
<evidence type="ECO:0000256" key="5">
    <source>
        <dbReference type="ARBA" id="ARBA00022777"/>
    </source>
</evidence>
<dbReference type="EMBL" id="JAVFWL010000005">
    <property type="protein sequence ID" value="KAK6754615.1"/>
    <property type="molecule type" value="Genomic_DNA"/>
</dbReference>
<keyword evidence="3" id="KW-0808">Transferase</keyword>
<dbReference type="PANTHER" id="PTHR24056:SF222">
    <property type="entry name" value="CYCLIN-DEPENDENT KINASE-LIKE 1"/>
    <property type="match status" value="1"/>
</dbReference>
<gene>
    <name evidence="9" type="primary">Necator_chrV.g18337</name>
    <name evidence="9" type="ORF">RB195_013546</name>
</gene>
<dbReference type="PROSITE" id="PS50011">
    <property type="entry name" value="PROTEIN_KINASE_DOM"/>
    <property type="match status" value="1"/>
</dbReference>
<dbReference type="Proteomes" id="UP001303046">
    <property type="component" value="Unassembled WGS sequence"/>
</dbReference>